<proteinExistence type="predicted"/>
<sequence>MNFKQRCLRSQNLITRDPGKNHTNMLLPSFSQENLQQLHQK</sequence>
<dbReference type="EMBL" id="GGEC01093940">
    <property type="protein sequence ID" value="MBX74424.1"/>
    <property type="molecule type" value="Transcribed_RNA"/>
</dbReference>
<evidence type="ECO:0000256" key="1">
    <source>
        <dbReference type="SAM" id="MobiDB-lite"/>
    </source>
</evidence>
<reference evidence="2" key="1">
    <citation type="submission" date="2018-02" db="EMBL/GenBank/DDBJ databases">
        <title>Rhizophora mucronata_Transcriptome.</title>
        <authorList>
            <person name="Meera S.P."/>
            <person name="Sreeshan A."/>
            <person name="Augustine A."/>
        </authorList>
    </citation>
    <scope>NUCLEOTIDE SEQUENCE</scope>
    <source>
        <tissue evidence="2">Leaf</tissue>
    </source>
</reference>
<name>A0A2P2R5H2_RHIMU</name>
<dbReference type="AlphaFoldDB" id="A0A2P2R5H2"/>
<organism evidence="2">
    <name type="scientific">Rhizophora mucronata</name>
    <name type="common">Asiatic mangrove</name>
    <dbReference type="NCBI Taxonomy" id="61149"/>
    <lineage>
        <taxon>Eukaryota</taxon>
        <taxon>Viridiplantae</taxon>
        <taxon>Streptophyta</taxon>
        <taxon>Embryophyta</taxon>
        <taxon>Tracheophyta</taxon>
        <taxon>Spermatophyta</taxon>
        <taxon>Magnoliopsida</taxon>
        <taxon>eudicotyledons</taxon>
        <taxon>Gunneridae</taxon>
        <taxon>Pentapetalae</taxon>
        <taxon>rosids</taxon>
        <taxon>fabids</taxon>
        <taxon>Malpighiales</taxon>
        <taxon>Rhizophoraceae</taxon>
        <taxon>Rhizophora</taxon>
    </lineage>
</organism>
<protein>
    <submittedName>
        <fullName evidence="2">Uncharacterized protein</fullName>
    </submittedName>
</protein>
<evidence type="ECO:0000313" key="2">
    <source>
        <dbReference type="EMBL" id="MBX74424.1"/>
    </source>
</evidence>
<accession>A0A2P2R5H2</accession>
<feature type="compositionally biased region" description="Polar residues" evidence="1">
    <location>
        <begin position="21"/>
        <end position="41"/>
    </location>
</feature>
<feature type="region of interest" description="Disordered" evidence="1">
    <location>
        <begin position="15"/>
        <end position="41"/>
    </location>
</feature>